<keyword evidence="2" id="KW-1185">Reference proteome</keyword>
<protein>
    <recommendedName>
        <fullName evidence="3">Tumor suppressor 2, mitochondrial calcium regulator</fullName>
    </recommendedName>
</protein>
<dbReference type="GO" id="GO:0051881">
    <property type="term" value="P:regulation of mitochondrial membrane potential"/>
    <property type="evidence" value="ECO:0007669"/>
    <property type="project" value="TreeGrafter"/>
</dbReference>
<evidence type="ECO:0000313" key="1">
    <source>
        <dbReference type="Ensembl" id="ENSVURP00010030122.1"/>
    </source>
</evidence>
<dbReference type="Ensembl" id="ENSVURT00010034297.1">
    <property type="protein sequence ID" value="ENSVURP00010030122.1"/>
    <property type="gene ID" value="ENSVURG00010023035.1"/>
</dbReference>
<evidence type="ECO:0008006" key="3">
    <source>
        <dbReference type="Google" id="ProtNLM"/>
    </source>
</evidence>
<reference evidence="1" key="3">
    <citation type="submission" date="2025-09" db="UniProtKB">
        <authorList>
            <consortium name="Ensembl"/>
        </authorList>
    </citation>
    <scope>IDENTIFICATION</scope>
</reference>
<organism evidence="1 2">
    <name type="scientific">Vombatus ursinus</name>
    <name type="common">Common wombat</name>
    <dbReference type="NCBI Taxonomy" id="29139"/>
    <lineage>
        <taxon>Eukaryota</taxon>
        <taxon>Metazoa</taxon>
        <taxon>Chordata</taxon>
        <taxon>Craniata</taxon>
        <taxon>Vertebrata</taxon>
        <taxon>Euteleostomi</taxon>
        <taxon>Mammalia</taxon>
        <taxon>Metatheria</taxon>
        <taxon>Diprotodontia</taxon>
        <taxon>Vombatidae</taxon>
        <taxon>Vombatus</taxon>
    </lineage>
</organism>
<proteinExistence type="predicted"/>
<dbReference type="GO" id="GO:0006954">
    <property type="term" value="P:inflammatory response"/>
    <property type="evidence" value="ECO:0007669"/>
    <property type="project" value="TreeGrafter"/>
</dbReference>
<reference evidence="2" key="1">
    <citation type="submission" date="2018-12" db="EMBL/GenBank/DDBJ databases">
        <authorList>
            <person name="Yazar S."/>
        </authorList>
    </citation>
    <scope>NUCLEOTIDE SEQUENCE [LARGE SCALE GENOMIC DNA]</scope>
</reference>
<name>A0A4X2M927_VOMUR</name>
<accession>A0A4X2M927</accession>
<reference evidence="1" key="2">
    <citation type="submission" date="2025-08" db="UniProtKB">
        <authorList>
            <consortium name="Ensembl"/>
        </authorList>
    </citation>
    <scope>IDENTIFICATION</scope>
</reference>
<evidence type="ECO:0000313" key="2">
    <source>
        <dbReference type="Proteomes" id="UP000314987"/>
    </source>
</evidence>
<sequence length="132" mass="14221">MGTRGSKGRRLGPFSSAVAAGLGGSLELTNTARAQNAQAQARGFRTAPSFVFTCHGSTYYDEDGDKFYEETIVTKNGRKRAKLRWVQKNLIPLGIMRLDHGGFPGDHLGDVSPVAPSCPHPKSAGWWVCTNG</sequence>
<dbReference type="GO" id="GO:0005739">
    <property type="term" value="C:mitochondrion"/>
    <property type="evidence" value="ECO:0007669"/>
    <property type="project" value="TreeGrafter"/>
</dbReference>
<dbReference type="PANTHER" id="PTHR15453:SF8">
    <property type="entry name" value="TUMOR SUPPRESSOR CANDIDATE 2"/>
    <property type="match status" value="1"/>
</dbReference>
<dbReference type="PANTHER" id="PTHR15453">
    <property type="entry name" value="TUMOR SUPPRESSOR CANDIDATE 2"/>
    <property type="match status" value="1"/>
</dbReference>
<dbReference type="GeneTree" id="ENSGT00390000008040"/>
<dbReference type="AlphaFoldDB" id="A0A4X2M927"/>
<dbReference type="OMA" id="HPKSAGW"/>
<dbReference type="InterPro" id="IPR029393">
    <property type="entry name" value="FUS1"/>
</dbReference>
<dbReference type="Pfam" id="PF15000">
    <property type="entry name" value="TUSC2"/>
    <property type="match status" value="1"/>
</dbReference>
<dbReference type="Proteomes" id="UP000314987">
    <property type="component" value="Unassembled WGS sequence"/>
</dbReference>